<proteinExistence type="predicted"/>
<dbReference type="GO" id="GO:0003723">
    <property type="term" value="F:RNA binding"/>
    <property type="evidence" value="ECO:0007669"/>
    <property type="project" value="InterPro"/>
</dbReference>
<protein>
    <recommendedName>
        <fullName evidence="2">RRM domain-containing protein</fullName>
    </recommendedName>
</protein>
<evidence type="ECO:0000259" key="2">
    <source>
        <dbReference type="PROSITE" id="PS50102"/>
    </source>
</evidence>
<dbReference type="Proteomes" id="UP000182517">
    <property type="component" value="Chromosome"/>
</dbReference>
<dbReference type="STRING" id="1842532.A7E78_03735"/>
<keyword evidence="4" id="KW-1185">Reference proteome</keyword>
<dbReference type="SMART" id="SM00360">
    <property type="entry name" value="RRM"/>
    <property type="match status" value="1"/>
</dbReference>
<dbReference type="InterPro" id="IPR000504">
    <property type="entry name" value="RRM_dom"/>
</dbReference>
<accession>A0A1L3GM64</accession>
<feature type="compositionally biased region" description="Basic residues" evidence="1">
    <location>
        <begin position="104"/>
        <end position="115"/>
    </location>
</feature>
<dbReference type="InterPro" id="IPR050441">
    <property type="entry name" value="RBM"/>
</dbReference>
<gene>
    <name evidence="3" type="ORF">A7E78_03735</name>
</gene>
<evidence type="ECO:0000256" key="1">
    <source>
        <dbReference type="SAM" id="MobiDB-lite"/>
    </source>
</evidence>
<dbReference type="SUPFAM" id="SSF54928">
    <property type="entry name" value="RNA-binding domain, RBD"/>
    <property type="match status" value="1"/>
</dbReference>
<dbReference type="InterPro" id="IPR012677">
    <property type="entry name" value="Nucleotide-bd_a/b_plait_sf"/>
</dbReference>
<dbReference type="PANTHER" id="PTHR48034">
    <property type="entry name" value="TRANSFORMER-2 SEX-DETERMINING PROTEIN-RELATED"/>
    <property type="match status" value="1"/>
</dbReference>
<dbReference type="OrthoDB" id="9798855at2"/>
<evidence type="ECO:0000313" key="4">
    <source>
        <dbReference type="Proteomes" id="UP000182517"/>
    </source>
</evidence>
<feature type="compositionally biased region" description="Basic and acidic residues" evidence="1">
    <location>
        <begin position="80"/>
        <end position="103"/>
    </location>
</feature>
<dbReference type="KEGG" id="pef:A7E78_03735"/>
<feature type="domain" description="RRM" evidence="2">
    <location>
        <begin position="3"/>
        <end position="81"/>
    </location>
</feature>
<name>A0A1L3GM64_9BACT</name>
<dbReference type="Gene3D" id="3.30.70.330">
    <property type="match status" value="1"/>
</dbReference>
<organism evidence="3 4">
    <name type="scientific">Syntrophotalea acetylenivorans</name>
    <dbReference type="NCBI Taxonomy" id="1842532"/>
    <lineage>
        <taxon>Bacteria</taxon>
        <taxon>Pseudomonadati</taxon>
        <taxon>Thermodesulfobacteriota</taxon>
        <taxon>Desulfuromonadia</taxon>
        <taxon>Desulfuromonadales</taxon>
        <taxon>Syntrophotaleaceae</taxon>
        <taxon>Syntrophotalea</taxon>
    </lineage>
</organism>
<dbReference type="AlphaFoldDB" id="A0A1L3GM64"/>
<evidence type="ECO:0000313" key="3">
    <source>
        <dbReference type="EMBL" id="APG27019.1"/>
    </source>
</evidence>
<sequence>MARDVYVANISFEATEEDLRNLFSVSGTVKSVRLLNDPRTGLFRGTAFVQMANAAQAKDAIVTLDGALLINRVISVTEALPKKPREATTDREQNNSRRKDTGNNRRKPGRKSPRK</sequence>
<dbReference type="PROSITE" id="PS50102">
    <property type="entry name" value="RRM"/>
    <property type="match status" value="1"/>
</dbReference>
<feature type="region of interest" description="Disordered" evidence="1">
    <location>
        <begin position="79"/>
        <end position="115"/>
    </location>
</feature>
<dbReference type="RefSeq" id="WP_072282980.1">
    <property type="nucleotide sequence ID" value="NZ_CP015519.1"/>
</dbReference>
<dbReference type="InterPro" id="IPR035979">
    <property type="entry name" value="RBD_domain_sf"/>
</dbReference>
<dbReference type="EMBL" id="CP015519">
    <property type="protein sequence ID" value="APG27019.1"/>
    <property type="molecule type" value="Genomic_DNA"/>
</dbReference>
<reference evidence="3 4" key="1">
    <citation type="journal article" date="2017" name="Genome Announc.">
        <title>Complete Genome Sequences of Two Acetylene-Fermenting Pelobacter acetylenicus Strains.</title>
        <authorList>
            <person name="Sutton J.M."/>
            <person name="Baesman S.M."/>
            <person name="Fierst J.L."/>
            <person name="Poret-Peterson A.T."/>
            <person name="Oremland R.S."/>
            <person name="Dunlap D.S."/>
            <person name="Akob D.M."/>
        </authorList>
    </citation>
    <scope>NUCLEOTIDE SEQUENCE [LARGE SCALE GENOMIC DNA]</scope>
    <source>
        <strain evidence="3 4">SFB93</strain>
    </source>
</reference>
<dbReference type="Pfam" id="PF00076">
    <property type="entry name" value="RRM_1"/>
    <property type="match status" value="1"/>
</dbReference>